<dbReference type="PANTHER" id="PTHR30329:SF20">
    <property type="entry name" value="EXPORTED PROTEIN"/>
    <property type="match status" value="1"/>
</dbReference>
<evidence type="ECO:0000256" key="2">
    <source>
        <dbReference type="ARBA" id="ARBA00023136"/>
    </source>
</evidence>
<proteinExistence type="predicted"/>
<dbReference type="Pfam" id="PF00691">
    <property type="entry name" value="OmpA"/>
    <property type="match status" value="1"/>
</dbReference>
<dbReference type="InterPro" id="IPR036737">
    <property type="entry name" value="OmpA-like_sf"/>
</dbReference>
<dbReference type="PROSITE" id="PS51123">
    <property type="entry name" value="OMPA_2"/>
    <property type="match status" value="1"/>
</dbReference>
<dbReference type="Gene3D" id="3.30.1330.60">
    <property type="entry name" value="OmpA-like domain"/>
    <property type="match status" value="1"/>
</dbReference>
<accession>A0A176QCG6</accession>
<dbReference type="InterPro" id="IPR050330">
    <property type="entry name" value="Bact_OuterMem_StrucFunc"/>
</dbReference>
<comment type="caution">
    <text evidence="7">The sequence shown here is derived from an EMBL/GenBank/DDBJ whole genome shotgun (WGS) entry which is preliminary data.</text>
</comment>
<feature type="domain" description="OmpA-like" evidence="6">
    <location>
        <begin position="359"/>
        <end position="479"/>
    </location>
</feature>
<keyword evidence="5" id="KW-0732">Signal</keyword>
<name>A0A176QCG6_9MICO</name>
<organism evidence="7 8">
    <name type="scientific">Janibacter melonis</name>
    <dbReference type="NCBI Taxonomy" id="262209"/>
    <lineage>
        <taxon>Bacteria</taxon>
        <taxon>Bacillati</taxon>
        <taxon>Actinomycetota</taxon>
        <taxon>Actinomycetes</taxon>
        <taxon>Micrococcales</taxon>
        <taxon>Intrasporangiaceae</taxon>
        <taxon>Janibacter</taxon>
    </lineage>
</organism>
<dbReference type="InterPro" id="IPR006664">
    <property type="entry name" value="OMP_bac"/>
</dbReference>
<dbReference type="CDD" id="cd07185">
    <property type="entry name" value="OmpA_C-like"/>
    <property type="match status" value="1"/>
</dbReference>
<feature type="region of interest" description="Disordered" evidence="4">
    <location>
        <begin position="24"/>
        <end position="59"/>
    </location>
</feature>
<dbReference type="SUPFAM" id="SSF103088">
    <property type="entry name" value="OmpA-like"/>
    <property type="match status" value="1"/>
</dbReference>
<keyword evidence="2 3" id="KW-0472">Membrane</keyword>
<evidence type="ECO:0000313" key="7">
    <source>
        <dbReference type="EMBL" id="OAB87395.1"/>
    </source>
</evidence>
<dbReference type="RefSeq" id="WP_068272534.1">
    <property type="nucleotide sequence ID" value="NZ_LQZG01000002.1"/>
</dbReference>
<feature type="compositionally biased region" description="Low complexity" evidence="4">
    <location>
        <begin position="29"/>
        <end position="59"/>
    </location>
</feature>
<evidence type="ECO:0000256" key="3">
    <source>
        <dbReference type="PROSITE-ProRule" id="PRU00473"/>
    </source>
</evidence>
<comment type="subcellular location">
    <subcellularLocation>
        <location evidence="1">Cell outer membrane</location>
    </subcellularLocation>
</comment>
<dbReference type="STRING" id="262209.AWH69_04700"/>
<evidence type="ECO:0000313" key="8">
    <source>
        <dbReference type="Proteomes" id="UP000076976"/>
    </source>
</evidence>
<dbReference type="GO" id="GO:0009279">
    <property type="term" value="C:cell outer membrane"/>
    <property type="evidence" value="ECO:0007669"/>
    <property type="project" value="UniProtKB-SubCell"/>
</dbReference>
<dbReference type="InterPro" id="IPR006665">
    <property type="entry name" value="OmpA-like"/>
</dbReference>
<feature type="chain" id="PRO_5038959042" description="OmpA-like domain-containing protein" evidence="5">
    <location>
        <begin position="20"/>
        <end position="479"/>
    </location>
</feature>
<keyword evidence="8" id="KW-1185">Reference proteome</keyword>
<sequence>MGRPTTRLAMLAAVSLALAGCGGSDDDAATTPATAESAGETSAPPPGGATQTGTQGTGATVPEVELDEPYPATQDLARTLPQGGETLTSPDGHELTLTGVHRLADDRVVVTAVLSLVELPREDFAVNGFEEPALRRAGSRGSEWAPFELTVAGDETTYLPVRDDDERCLCSVIRSGIQEFGDAMTVMTVMSAPADADAVDLGVHGFGDVSDVEITAVPATSTTPWGTVETLTVRSAHRQDGTVTARLTLASPDDSTGWGRGVYGFTDDQLCLGGITVVGTGRTTGLAEGCVRGVLPAAGQAVDLEATMPDPGTDTLVLLPSNGVPTALQITGDAARGNGEQLVSHDARSRTEGATVAAGERVEIALDTSVLFDLGESTLTSAARRTVAVTVETLEGQAGRSLTVAGHTDSQGDAADNVELSSDRAQAVADALEQQLGDGWTFDVQGYGEEEPVAAETGTLEEVEAAQARNRRVEVTVEP</sequence>
<evidence type="ECO:0000256" key="4">
    <source>
        <dbReference type="SAM" id="MobiDB-lite"/>
    </source>
</evidence>
<protein>
    <recommendedName>
        <fullName evidence="6">OmpA-like domain-containing protein</fullName>
    </recommendedName>
</protein>
<gene>
    <name evidence="7" type="ORF">AWH69_04700</name>
</gene>
<evidence type="ECO:0000259" key="6">
    <source>
        <dbReference type="PROSITE" id="PS51123"/>
    </source>
</evidence>
<dbReference type="EMBL" id="LQZG01000002">
    <property type="protein sequence ID" value="OAB87395.1"/>
    <property type="molecule type" value="Genomic_DNA"/>
</dbReference>
<dbReference type="PROSITE" id="PS51257">
    <property type="entry name" value="PROKAR_LIPOPROTEIN"/>
    <property type="match status" value="1"/>
</dbReference>
<feature type="signal peptide" evidence="5">
    <location>
        <begin position="1"/>
        <end position="19"/>
    </location>
</feature>
<dbReference type="Proteomes" id="UP000076976">
    <property type="component" value="Unassembled WGS sequence"/>
</dbReference>
<dbReference type="AlphaFoldDB" id="A0A176QCG6"/>
<evidence type="ECO:0000256" key="5">
    <source>
        <dbReference type="SAM" id="SignalP"/>
    </source>
</evidence>
<dbReference type="PANTHER" id="PTHR30329">
    <property type="entry name" value="STATOR ELEMENT OF FLAGELLAR MOTOR COMPLEX"/>
    <property type="match status" value="1"/>
</dbReference>
<dbReference type="PRINTS" id="PR01021">
    <property type="entry name" value="OMPADOMAIN"/>
</dbReference>
<evidence type="ECO:0000256" key="1">
    <source>
        <dbReference type="ARBA" id="ARBA00004442"/>
    </source>
</evidence>
<reference evidence="7 8" key="1">
    <citation type="submission" date="2016-01" db="EMBL/GenBank/DDBJ databases">
        <title>Janibacter melonis strain CD11_4 genome sequencing and assembly.</title>
        <authorList>
            <person name="Nair G.R."/>
            <person name="Kaur G."/>
            <person name="Chander A.M."/>
            <person name="Mayilraj S."/>
        </authorList>
    </citation>
    <scope>NUCLEOTIDE SEQUENCE [LARGE SCALE GENOMIC DNA]</scope>
    <source>
        <strain evidence="7 8">CD11-4</strain>
    </source>
</reference>